<sequence length="713" mass="78680">MTTGVYNNMNACGPLPTVVADAPEFNNCSTTCCPTEGIWGAWTNVGVLQLGGQYGNLSCGMCASQSQSRKCLSSVYGCSCTGSTTQTVQSTETICAFPNPTCCSPYIKKIDTVKKLYTCQLNVTVTPTPIQTTTCCPPAGTGLWNDWSSWSTCSATCGLCGTQTSNRTCASAAYGCPCTGSSTKTQACGQIGCTTGSACCAGTYQAVAYDGTIFCQTALPATCTGTWQPWFNTSSCNDTCGMCGVQSQARYCMPPGCQCSGLFTQQIGISVIYLVDLDSIPSFNLPKFIGKDCTKNETFDNYEKTRLEHIRQAPVRRRVFQEMDMNTQPPIFYNALAIEVLCPSKLRIGVVGDGGKWVCNPWRLPDNCTIYSLGINGQIDFETDVQKITKNRCRVYGYDLAEQIESIKREYESINGELKAGGIFKIDIEGGESKVLPEFVKVYQPCQILVETHQEAAETYKILKSLSLTGLLVVIPIWLQNIEHKAELLQQQTELASIAKVKSQRYTALTKFLRIATNVNLTQREWEEIIGTYSNQAYPNGSTFELNLQSIHSRWKVSNIAAQITTNIFLINLREMQCSHAICRLAIGLRLATTVIGAIFVTLLLGATLSMKENNWSASQAIKYNLRIALGIGFVELPSYFAYDQMSIGRATFIFCQFLWLSTPLCALFATFIAFFKSMETGLNVMEEFGQMRRACEKEYQRTTPRTFAQYYN</sequence>
<dbReference type="Proteomes" id="UP000887575">
    <property type="component" value="Unassembled WGS sequence"/>
</dbReference>
<dbReference type="Gene3D" id="2.20.100.10">
    <property type="entry name" value="Thrombospondin type-1 (TSP1) repeat"/>
    <property type="match status" value="1"/>
</dbReference>
<reference evidence="4" key="1">
    <citation type="submission" date="2024-02" db="UniProtKB">
        <authorList>
            <consortium name="WormBaseParasite"/>
        </authorList>
    </citation>
    <scope>IDENTIFICATION</scope>
</reference>
<keyword evidence="1" id="KW-1133">Transmembrane helix</keyword>
<dbReference type="InterPro" id="IPR026913">
    <property type="entry name" value="METTL24"/>
</dbReference>
<name>A0AAF3FGV3_9BILA</name>
<feature type="transmembrane region" description="Helical" evidence="1">
    <location>
        <begin position="626"/>
        <end position="643"/>
    </location>
</feature>
<keyword evidence="3" id="KW-1185">Reference proteome</keyword>
<dbReference type="InterPro" id="IPR025714">
    <property type="entry name" value="Methyltranfer_dom"/>
</dbReference>
<evidence type="ECO:0000313" key="4">
    <source>
        <dbReference type="WBParaSite" id="MBELARI_LOCUS6307"/>
    </source>
</evidence>
<dbReference type="InterPro" id="IPR000884">
    <property type="entry name" value="TSP1_rpt"/>
</dbReference>
<accession>A0AAF3FGV3</accession>
<dbReference type="InterPro" id="IPR036383">
    <property type="entry name" value="TSP1_rpt_sf"/>
</dbReference>
<dbReference type="SUPFAM" id="SSF82895">
    <property type="entry name" value="TSP-1 type 1 repeat"/>
    <property type="match status" value="1"/>
</dbReference>
<organism evidence="3 4">
    <name type="scientific">Mesorhabditis belari</name>
    <dbReference type="NCBI Taxonomy" id="2138241"/>
    <lineage>
        <taxon>Eukaryota</taxon>
        <taxon>Metazoa</taxon>
        <taxon>Ecdysozoa</taxon>
        <taxon>Nematoda</taxon>
        <taxon>Chromadorea</taxon>
        <taxon>Rhabditida</taxon>
        <taxon>Rhabditina</taxon>
        <taxon>Rhabditomorpha</taxon>
        <taxon>Rhabditoidea</taxon>
        <taxon>Rhabditidae</taxon>
        <taxon>Mesorhabditinae</taxon>
        <taxon>Mesorhabditis</taxon>
    </lineage>
</organism>
<evidence type="ECO:0000256" key="1">
    <source>
        <dbReference type="SAM" id="Phobius"/>
    </source>
</evidence>
<feature type="transmembrane region" description="Helical" evidence="1">
    <location>
        <begin position="585"/>
        <end position="605"/>
    </location>
</feature>
<keyword evidence="1" id="KW-0472">Membrane</keyword>
<dbReference type="Pfam" id="PF13383">
    <property type="entry name" value="Methyltransf_22"/>
    <property type="match status" value="1"/>
</dbReference>
<dbReference type="SMART" id="SM00209">
    <property type="entry name" value="TSP1"/>
    <property type="match status" value="2"/>
</dbReference>
<feature type="domain" description="Methyltransferase" evidence="2">
    <location>
        <begin position="326"/>
        <end position="402"/>
    </location>
</feature>
<feature type="transmembrane region" description="Helical" evidence="1">
    <location>
        <begin position="649"/>
        <end position="676"/>
    </location>
</feature>
<proteinExistence type="predicted"/>
<dbReference type="Pfam" id="PF00090">
    <property type="entry name" value="TSP_1"/>
    <property type="match status" value="1"/>
</dbReference>
<protein>
    <recommendedName>
        <fullName evidence="2">Methyltransferase domain-containing protein</fullName>
    </recommendedName>
</protein>
<dbReference type="WBParaSite" id="MBELARI_LOCUS6307">
    <property type="protein sequence ID" value="MBELARI_LOCUS6307"/>
    <property type="gene ID" value="MBELARI_LOCUS6307"/>
</dbReference>
<dbReference type="PANTHER" id="PTHR32026:SF27">
    <property type="entry name" value="METHYLTRANSFERASE FKBM DOMAIN-CONTAINING PROTEIN-RELATED"/>
    <property type="match status" value="1"/>
</dbReference>
<dbReference type="PROSITE" id="PS50092">
    <property type="entry name" value="TSP1"/>
    <property type="match status" value="1"/>
</dbReference>
<evidence type="ECO:0000313" key="3">
    <source>
        <dbReference type="Proteomes" id="UP000887575"/>
    </source>
</evidence>
<dbReference type="AlphaFoldDB" id="A0AAF3FGV3"/>
<evidence type="ECO:0000259" key="2">
    <source>
        <dbReference type="Pfam" id="PF13383"/>
    </source>
</evidence>
<dbReference type="PANTHER" id="PTHR32026">
    <property type="entry name" value="METHYLTRANSFERASE-LIKE PROTEIN 24"/>
    <property type="match status" value="1"/>
</dbReference>
<keyword evidence="1" id="KW-0812">Transmembrane</keyword>